<evidence type="ECO:0000313" key="1">
    <source>
        <dbReference type="EMBL" id="EFF79456.1"/>
    </source>
</evidence>
<dbReference type="Proteomes" id="UP000003150">
    <property type="component" value="Unassembled WGS sequence"/>
</dbReference>
<dbReference type="EMBL" id="ACYT02000058">
    <property type="protein sequence ID" value="EFF79456.1"/>
    <property type="molecule type" value="Genomic_DNA"/>
</dbReference>
<comment type="caution">
    <text evidence="1">The sequence shown here is derived from an EMBL/GenBank/DDBJ whole genome shotgun (WGS) entry which is preliminary data.</text>
</comment>
<reference evidence="1 2" key="1">
    <citation type="submission" date="2009-10" db="EMBL/GenBank/DDBJ databases">
        <authorList>
            <person name="Weinstock G."/>
            <person name="Sodergren E."/>
            <person name="Clifton S."/>
            <person name="Fulton L."/>
            <person name="Fulton B."/>
            <person name="Courtney L."/>
            <person name="Fronick C."/>
            <person name="Harrison M."/>
            <person name="Strong C."/>
            <person name="Farmer C."/>
            <person name="Delahaunty K."/>
            <person name="Markovic C."/>
            <person name="Hall O."/>
            <person name="Minx P."/>
            <person name="Tomlinson C."/>
            <person name="Mitreva M."/>
            <person name="Nelson J."/>
            <person name="Hou S."/>
            <person name="Wollam A."/>
            <person name="Pepin K.H."/>
            <person name="Johnson M."/>
            <person name="Bhonagiri V."/>
            <person name="Nash W.E."/>
            <person name="Warren W."/>
            <person name="Chinwalla A."/>
            <person name="Mardis E.R."/>
            <person name="Wilson R.K."/>
        </authorList>
    </citation>
    <scope>NUCLEOTIDE SEQUENCE [LARGE SCALE GENOMIC DNA]</scope>
    <source>
        <strain evidence="1 2">F0309</strain>
    </source>
</reference>
<dbReference type="HOGENOM" id="CLU_3211371_0_0_11"/>
<gene>
    <name evidence="1" type="ORF">HMPREF0970_01597</name>
</gene>
<dbReference type="AlphaFoldDB" id="D4U061"/>
<protein>
    <submittedName>
        <fullName evidence="1">Uncharacterized protein</fullName>
    </submittedName>
</protein>
<accession>D4U061</accession>
<organism evidence="1 2">
    <name type="scientific">Schaalia odontolytica F0309</name>
    <dbReference type="NCBI Taxonomy" id="649742"/>
    <lineage>
        <taxon>Bacteria</taxon>
        <taxon>Bacillati</taxon>
        <taxon>Actinomycetota</taxon>
        <taxon>Actinomycetes</taxon>
        <taxon>Actinomycetales</taxon>
        <taxon>Actinomycetaceae</taxon>
        <taxon>Schaalia</taxon>
    </lineage>
</organism>
<proteinExistence type="predicted"/>
<sequence>MIGPQVRQHRRVMARSWVLLLGGRSSLTQPLCAQSPHLCKTLNK</sequence>
<name>D4U061_9ACTO</name>
<evidence type="ECO:0000313" key="2">
    <source>
        <dbReference type="Proteomes" id="UP000003150"/>
    </source>
</evidence>